<name>A0ABX7YN01_9STRE</name>
<dbReference type="PANTHER" id="PTHR30204">
    <property type="entry name" value="REDOX-CYCLING DRUG-SENSING TRANSCRIPTIONAL ACTIVATOR SOXR"/>
    <property type="match status" value="1"/>
</dbReference>
<dbReference type="InterPro" id="IPR047057">
    <property type="entry name" value="MerR_fam"/>
</dbReference>
<dbReference type="InterPro" id="IPR009061">
    <property type="entry name" value="DNA-bd_dom_put_sf"/>
</dbReference>
<dbReference type="EMBL" id="CP073084">
    <property type="protein sequence ID" value="QUE55070.1"/>
    <property type="molecule type" value="Genomic_DNA"/>
</dbReference>
<dbReference type="SUPFAM" id="SSF89082">
    <property type="entry name" value="Antibiotic binding domain of TipA-like multidrug resistance regulators"/>
    <property type="match status" value="1"/>
</dbReference>
<dbReference type="InterPro" id="IPR036244">
    <property type="entry name" value="TipA-like_antibiotic-bd"/>
</dbReference>
<dbReference type="Gene3D" id="1.10.1660.10">
    <property type="match status" value="1"/>
</dbReference>
<dbReference type="PANTHER" id="PTHR30204:SF96">
    <property type="entry name" value="CHROMOSOME-ANCHORING PROTEIN RACA"/>
    <property type="match status" value="1"/>
</dbReference>
<dbReference type="Pfam" id="PF07739">
    <property type="entry name" value="TipAS"/>
    <property type="match status" value="1"/>
</dbReference>
<dbReference type="InterPro" id="IPR012925">
    <property type="entry name" value="TipAS_dom"/>
</dbReference>
<evidence type="ECO:0000313" key="4">
    <source>
        <dbReference type="Proteomes" id="UP000677616"/>
    </source>
</evidence>
<keyword evidence="4" id="KW-1185">Reference proteome</keyword>
<reference evidence="3 4" key="1">
    <citation type="submission" date="2021-04" db="EMBL/GenBank/DDBJ databases">
        <title>Complete genome sequence of a novel Streptococcus species.</title>
        <authorList>
            <person name="Teng J.L.L."/>
        </authorList>
    </citation>
    <scope>NUCLEOTIDE SEQUENCE [LARGE SCALE GENOMIC DNA]</scope>
    <source>
        <strain evidence="3 4">HKU75</strain>
    </source>
</reference>
<gene>
    <name evidence="3" type="ORF">INT76_04095</name>
</gene>
<dbReference type="Pfam" id="PF13411">
    <property type="entry name" value="MerR_1"/>
    <property type="match status" value="1"/>
</dbReference>
<evidence type="ECO:0000256" key="1">
    <source>
        <dbReference type="ARBA" id="ARBA00023125"/>
    </source>
</evidence>
<keyword evidence="1" id="KW-0238">DNA-binding</keyword>
<dbReference type="InterPro" id="IPR000551">
    <property type="entry name" value="MerR-type_HTH_dom"/>
</dbReference>
<dbReference type="Proteomes" id="UP000677616">
    <property type="component" value="Chromosome"/>
</dbReference>
<evidence type="ECO:0000259" key="2">
    <source>
        <dbReference type="PROSITE" id="PS50937"/>
    </source>
</evidence>
<dbReference type="SUPFAM" id="SSF46955">
    <property type="entry name" value="Putative DNA-binding domain"/>
    <property type="match status" value="1"/>
</dbReference>
<evidence type="ECO:0000313" key="3">
    <source>
        <dbReference type="EMBL" id="QUE55070.1"/>
    </source>
</evidence>
<sequence>MDRNYTIKEIMTITGLTKRTLHYYDRVGLLPAEKLENGYRSYSQEDLIRLQKILFLKALDFSIKDIQNLIDLTDEDLRPILEKQEKVFALKIKELQEKERQLQAFLSGQPLLDLDIFEKPLSDQYKVEAEMRYGDTPAYQIFQERQEKLDTNQKGTEQERLEQIFQLFSQQTHLPYDAPEVKQLVEEWRRALLAFSDFSDQVLVYIAQTYEDDPRFKQYFQKYGNPDLPAFIKKAVKAHLGL</sequence>
<dbReference type="Gene3D" id="1.10.490.50">
    <property type="entry name" value="Antibiotic binding domain of TipA-like multidrug resistance regulators"/>
    <property type="match status" value="1"/>
</dbReference>
<dbReference type="PROSITE" id="PS50937">
    <property type="entry name" value="HTH_MERR_2"/>
    <property type="match status" value="1"/>
</dbReference>
<feature type="domain" description="HTH merR-type" evidence="2">
    <location>
        <begin position="4"/>
        <end position="72"/>
    </location>
</feature>
<accession>A0ABX7YN01</accession>
<proteinExistence type="predicted"/>
<organism evidence="3 4">
    <name type="scientific">Streptococcus oriscaviae</name>
    <dbReference type="NCBI Taxonomy" id="2781599"/>
    <lineage>
        <taxon>Bacteria</taxon>
        <taxon>Bacillati</taxon>
        <taxon>Bacillota</taxon>
        <taxon>Bacilli</taxon>
        <taxon>Lactobacillales</taxon>
        <taxon>Streptococcaceae</taxon>
        <taxon>Streptococcus</taxon>
    </lineage>
</organism>
<dbReference type="SMART" id="SM00422">
    <property type="entry name" value="HTH_MERR"/>
    <property type="match status" value="1"/>
</dbReference>
<protein>
    <submittedName>
        <fullName evidence="3">MerR family transcriptional regulator</fullName>
    </submittedName>
</protein>
<dbReference type="CDD" id="cd01106">
    <property type="entry name" value="HTH_TipAL-Mta"/>
    <property type="match status" value="1"/>
</dbReference>